<gene>
    <name evidence="1" type="ORF">HPB49_012524</name>
</gene>
<comment type="caution">
    <text evidence="1">The sequence shown here is derived from an EMBL/GenBank/DDBJ whole genome shotgun (WGS) entry which is preliminary data.</text>
</comment>
<protein>
    <submittedName>
        <fullName evidence="1">Uncharacterized protein</fullName>
    </submittedName>
</protein>
<name>A0ACB8C3K7_DERSI</name>
<reference evidence="1" key="1">
    <citation type="submission" date="2020-05" db="EMBL/GenBank/DDBJ databases">
        <title>Large-scale comparative analyses of tick genomes elucidate their genetic diversity and vector capacities.</title>
        <authorList>
            <person name="Jia N."/>
            <person name="Wang J."/>
            <person name="Shi W."/>
            <person name="Du L."/>
            <person name="Sun Y."/>
            <person name="Zhan W."/>
            <person name="Jiang J."/>
            <person name="Wang Q."/>
            <person name="Zhang B."/>
            <person name="Ji P."/>
            <person name="Sakyi L.B."/>
            <person name="Cui X."/>
            <person name="Yuan T."/>
            <person name="Jiang B."/>
            <person name="Yang W."/>
            <person name="Lam T.T.-Y."/>
            <person name="Chang Q."/>
            <person name="Ding S."/>
            <person name="Wang X."/>
            <person name="Zhu J."/>
            <person name="Ruan X."/>
            <person name="Zhao L."/>
            <person name="Wei J."/>
            <person name="Que T."/>
            <person name="Du C."/>
            <person name="Cheng J."/>
            <person name="Dai P."/>
            <person name="Han X."/>
            <person name="Huang E."/>
            <person name="Gao Y."/>
            <person name="Liu J."/>
            <person name="Shao H."/>
            <person name="Ye R."/>
            <person name="Li L."/>
            <person name="Wei W."/>
            <person name="Wang X."/>
            <person name="Wang C."/>
            <person name="Yang T."/>
            <person name="Huo Q."/>
            <person name="Li W."/>
            <person name="Guo W."/>
            <person name="Chen H."/>
            <person name="Zhou L."/>
            <person name="Ni X."/>
            <person name="Tian J."/>
            <person name="Zhou Y."/>
            <person name="Sheng Y."/>
            <person name="Liu T."/>
            <person name="Pan Y."/>
            <person name="Xia L."/>
            <person name="Li J."/>
            <person name="Zhao F."/>
            <person name="Cao W."/>
        </authorList>
    </citation>
    <scope>NUCLEOTIDE SEQUENCE</scope>
    <source>
        <strain evidence="1">Dsil-2018</strain>
    </source>
</reference>
<evidence type="ECO:0000313" key="2">
    <source>
        <dbReference type="Proteomes" id="UP000821865"/>
    </source>
</evidence>
<keyword evidence="2" id="KW-1185">Reference proteome</keyword>
<sequence length="282" mass="32642">MTTNMSGNLRYNSQSYANNDELQRIINLKAVDFLHVAFIPANTESQQFLDIGCGTGDFTRDWLLPRCPPCRRLVAVDASEEMLSYARENSAHPKIQYDHLNVGDDVGEFIKKYGRFDRVYSFFCLNWLKDQEQAMKNVSRLMTPAGECLMVFPAVSPTRALWRKMAQLDNWKKFSNVFDEFTPKSHDLEDDNARLSYMRDVLHSAGLTVNTCELLYERIDYENPQAHVDIQLSVNPVVTTLSPHEYALLRKDVTNEVLKWKSDDDFSARPCLYLVHARKRKE</sequence>
<organism evidence="1 2">
    <name type="scientific">Dermacentor silvarum</name>
    <name type="common">Tick</name>
    <dbReference type="NCBI Taxonomy" id="543639"/>
    <lineage>
        <taxon>Eukaryota</taxon>
        <taxon>Metazoa</taxon>
        <taxon>Ecdysozoa</taxon>
        <taxon>Arthropoda</taxon>
        <taxon>Chelicerata</taxon>
        <taxon>Arachnida</taxon>
        <taxon>Acari</taxon>
        <taxon>Parasitiformes</taxon>
        <taxon>Ixodida</taxon>
        <taxon>Ixodoidea</taxon>
        <taxon>Ixodidae</taxon>
        <taxon>Rhipicephalinae</taxon>
        <taxon>Dermacentor</taxon>
    </lineage>
</organism>
<accession>A0ACB8C3K7</accession>
<proteinExistence type="predicted"/>
<dbReference type="EMBL" id="CM023478">
    <property type="protein sequence ID" value="KAH7933428.1"/>
    <property type="molecule type" value="Genomic_DNA"/>
</dbReference>
<evidence type="ECO:0000313" key="1">
    <source>
        <dbReference type="EMBL" id="KAH7933428.1"/>
    </source>
</evidence>
<dbReference type="Proteomes" id="UP000821865">
    <property type="component" value="Chromosome 9"/>
</dbReference>